<reference evidence="2" key="1">
    <citation type="journal article" date="2021" name="Nat. Commun.">
        <title>Genetic determinants of endophytism in the Arabidopsis root mycobiome.</title>
        <authorList>
            <person name="Mesny F."/>
            <person name="Miyauchi S."/>
            <person name="Thiergart T."/>
            <person name="Pickel B."/>
            <person name="Atanasova L."/>
            <person name="Karlsson M."/>
            <person name="Huettel B."/>
            <person name="Barry K.W."/>
            <person name="Haridas S."/>
            <person name="Chen C."/>
            <person name="Bauer D."/>
            <person name="Andreopoulos W."/>
            <person name="Pangilinan J."/>
            <person name="LaButti K."/>
            <person name="Riley R."/>
            <person name="Lipzen A."/>
            <person name="Clum A."/>
            <person name="Drula E."/>
            <person name="Henrissat B."/>
            <person name="Kohler A."/>
            <person name="Grigoriev I.V."/>
            <person name="Martin F.M."/>
            <person name="Hacquard S."/>
        </authorList>
    </citation>
    <scope>NUCLEOTIDE SEQUENCE</scope>
    <source>
        <strain evidence="2">MPI-CAGE-AT-0147</strain>
    </source>
</reference>
<dbReference type="PROSITE" id="PS50181">
    <property type="entry name" value="FBOX"/>
    <property type="match status" value="1"/>
</dbReference>
<dbReference type="OrthoDB" id="5081092at2759"/>
<proteinExistence type="predicted"/>
<feature type="domain" description="F-box" evidence="1">
    <location>
        <begin position="1"/>
        <end position="50"/>
    </location>
</feature>
<evidence type="ECO:0000313" key="2">
    <source>
        <dbReference type="EMBL" id="KAH7133921.1"/>
    </source>
</evidence>
<protein>
    <recommendedName>
        <fullName evidence="1">F-box domain-containing protein</fullName>
    </recommendedName>
</protein>
<dbReference type="InterPro" id="IPR032675">
    <property type="entry name" value="LRR_dom_sf"/>
</dbReference>
<dbReference type="Proteomes" id="UP000738349">
    <property type="component" value="Unassembled WGS sequence"/>
</dbReference>
<organism evidence="2 3">
    <name type="scientific">Dactylonectria macrodidyma</name>
    <dbReference type="NCBI Taxonomy" id="307937"/>
    <lineage>
        <taxon>Eukaryota</taxon>
        <taxon>Fungi</taxon>
        <taxon>Dikarya</taxon>
        <taxon>Ascomycota</taxon>
        <taxon>Pezizomycotina</taxon>
        <taxon>Sordariomycetes</taxon>
        <taxon>Hypocreomycetidae</taxon>
        <taxon>Hypocreales</taxon>
        <taxon>Nectriaceae</taxon>
        <taxon>Dactylonectria</taxon>
    </lineage>
</organism>
<dbReference type="Pfam" id="PF00646">
    <property type="entry name" value="F-box"/>
    <property type="match status" value="1"/>
</dbReference>
<evidence type="ECO:0000259" key="1">
    <source>
        <dbReference type="PROSITE" id="PS50181"/>
    </source>
</evidence>
<comment type="caution">
    <text evidence="2">The sequence shown here is derived from an EMBL/GenBank/DDBJ whole genome shotgun (WGS) entry which is preliminary data.</text>
</comment>
<dbReference type="CDD" id="cd09917">
    <property type="entry name" value="F-box_SF"/>
    <property type="match status" value="1"/>
</dbReference>
<evidence type="ECO:0000313" key="3">
    <source>
        <dbReference type="Proteomes" id="UP000738349"/>
    </source>
</evidence>
<dbReference type="AlphaFoldDB" id="A0A9P9IVK5"/>
<name>A0A9P9IVK5_9HYPO</name>
<accession>A0A9P9IVK5</accession>
<dbReference type="InterPro" id="IPR001810">
    <property type="entry name" value="F-box_dom"/>
</dbReference>
<dbReference type="Gene3D" id="3.80.10.10">
    <property type="entry name" value="Ribonuclease Inhibitor"/>
    <property type="match status" value="1"/>
</dbReference>
<dbReference type="EMBL" id="JAGMUV010000015">
    <property type="protein sequence ID" value="KAH7133921.1"/>
    <property type="molecule type" value="Genomic_DNA"/>
</dbReference>
<keyword evidence="3" id="KW-1185">Reference proteome</keyword>
<sequence length="542" mass="62332">MAGLLDLPTELLRSIAEYVSDTEHIAVFQLALVNKRLKSIVSPSMLVRHWPAQQHPEKRPSVQRLVLHLLRHSELRTHIKWICFAHEDTLERYFPNDIDVKSEELEALYKEQRENWPTLMERADHQGEQMPIDFVTLVLLWATDIIDLEIHIPHFDPDTDYEHTLDAGLDPVESPEAGSHFLPLVLASHTAKRLKSMSPGQLSAGLPLAELRHVTTTWRPQSEGNWAAPFFYLPKMKTFFGHGVRLYVDGVEEEVIDAQTPSLEHLAEFPVGTSSIEEISLDRVDIPPEGLGLLARACRRLKRLIVTDDCMMNLYDVKLNYLAQVILHHKESLEDFTFHWDWYDDVELVEDFDDGRVALGDCFQELVKLKSLNINVGFYRTSSRDYKHLFISRLPPLLENLTGDLRLIFEEGPNDQMTLDVCKLPSSLKSLTLVGLGSWANFPEYRERVAHYMSSFHAMMRSCGPEGKLPELRTVYLPVVDHHTIGGIELLKELAEKNGVGLQLQPGFKATTLHYTFEDMELMWMMTKIMAVEWMDMDPLWM</sequence>
<gene>
    <name evidence="2" type="ORF">EDB81DRAFT_950136</name>
</gene>